<dbReference type="EMBL" id="JANPWB010000011">
    <property type="protein sequence ID" value="KAJ1127059.1"/>
    <property type="molecule type" value="Genomic_DNA"/>
</dbReference>
<protein>
    <submittedName>
        <fullName evidence="2">Uncharacterized protein</fullName>
    </submittedName>
</protein>
<sequence length="125" mass="14018">MTTGGPASVKHNRISGVGDLKKGKTGKKKERTESDAWQRIRSQTQRRTTRSSPEWNRRIMTASRTRKAGGTRNRARTCSEPATSQEGRGSPRLQAATVPEKTPLPPPMPRLRSSRALRLERQMLL</sequence>
<keyword evidence="3" id="KW-1185">Reference proteome</keyword>
<organism evidence="2 3">
    <name type="scientific">Pleurodeles waltl</name>
    <name type="common">Iberian ribbed newt</name>
    <dbReference type="NCBI Taxonomy" id="8319"/>
    <lineage>
        <taxon>Eukaryota</taxon>
        <taxon>Metazoa</taxon>
        <taxon>Chordata</taxon>
        <taxon>Craniata</taxon>
        <taxon>Vertebrata</taxon>
        <taxon>Euteleostomi</taxon>
        <taxon>Amphibia</taxon>
        <taxon>Batrachia</taxon>
        <taxon>Caudata</taxon>
        <taxon>Salamandroidea</taxon>
        <taxon>Salamandridae</taxon>
        <taxon>Pleurodelinae</taxon>
        <taxon>Pleurodeles</taxon>
    </lineage>
</organism>
<evidence type="ECO:0000313" key="3">
    <source>
        <dbReference type="Proteomes" id="UP001066276"/>
    </source>
</evidence>
<reference evidence="2" key="1">
    <citation type="journal article" date="2022" name="bioRxiv">
        <title>Sequencing and chromosome-scale assembly of the giantPleurodeles waltlgenome.</title>
        <authorList>
            <person name="Brown T."/>
            <person name="Elewa A."/>
            <person name="Iarovenko S."/>
            <person name="Subramanian E."/>
            <person name="Araus A.J."/>
            <person name="Petzold A."/>
            <person name="Susuki M."/>
            <person name="Suzuki K.-i.T."/>
            <person name="Hayashi T."/>
            <person name="Toyoda A."/>
            <person name="Oliveira C."/>
            <person name="Osipova E."/>
            <person name="Leigh N.D."/>
            <person name="Simon A."/>
            <person name="Yun M.H."/>
        </authorList>
    </citation>
    <scope>NUCLEOTIDE SEQUENCE</scope>
    <source>
        <strain evidence="2">20211129_DDA</strain>
        <tissue evidence="2">Liver</tissue>
    </source>
</reference>
<accession>A0AAV7PIL5</accession>
<dbReference type="Proteomes" id="UP001066276">
    <property type="component" value="Chromosome 7"/>
</dbReference>
<comment type="caution">
    <text evidence="2">The sequence shown here is derived from an EMBL/GenBank/DDBJ whole genome shotgun (WGS) entry which is preliminary data.</text>
</comment>
<feature type="region of interest" description="Disordered" evidence="1">
    <location>
        <begin position="1"/>
        <end position="125"/>
    </location>
</feature>
<feature type="compositionally biased region" description="Low complexity" evidence="1">
    <location>
        <begin position="39"/>
        <end position="52"/>
    </location>
</feature>
<dbReference type="AlphaFoldDB" id="A0AAV7PIL5"/>
<name>A0AAV7PIL5_PLEWA</name>
<gene>
    <name evidence="2" type="ORF">NDU88_005465</name>
</gene>
<evidence type="ECO:0000313" key="2">
    <source>
        <dbReference type="EMBL" id="KAJ1127059.1"/>
    </source>
</evidence>
<evidence type="ECO:0000256" key="1">
    <source>
        <dbReference type="SAM" id="MobiDB-lite"/>
    </source>
</evidence>
<proteinExistence type="predicted"/>
<feature type="compositionally biased region" description="Basic residues" evidence="1">
    <location>
        <begin position="64"/>
        <end position="75"/>
    </location>
</feature>